<dbReference type="Proteomes" id="UP001629230">
    <property type="component" value="Unassembled WGS sequence"/>
</dbReference>
<keyword evidence="2" id="KW-1185">Reference proteome</keyword>
<protein>
    <submittedName>
        <fullName evidence="1">Uncharacterized protein</fullName>
    </submittedName>
</protein>
<accession>A0ABW9ARJ5</accession>
<proteinExistence type="predicted"/>
<dbReference type="EMBL" id="JAQQEZ010000010">
    <property type="protein sequence ID" value="MFM0002651.1"/>
    <property type="molecule type" value="Genomic_DNA"/>
</dbReference>
<comment type="caution">
    <text evidence="1">The sequence shown here is derived from an EMBL/GenBank/DDBJ whole genome shotgun (WGS) entry which is preliminary data.</text>
</comment>
<gene>
    <name evidence="1" type="ORF">PQR57_16645</name>
</gene>
<evidence type="ECO:0000313" key="1">
    <source>
        <dbReference type="EMBL" id="MFM0002651.1"/>
    </source>
</evidence>
<name>A0ABW9ARJ5_9BURK</name>
<reference evidence="1 2" key="1">
    <citation type="journal article" date="2024" name="Chem. Sci.">
        <title>Discovery of megapolipeptins by genome mining of a Burkholderiales bacteria collection.</title>
        <authorList>
            <person name="Paulo B.S."/>
            <person name="Recchia M.J.J."/>
            <person name="Lee S."/>
            <person name="Fergusson C.H."/>
            <person name="Romanowski S.B."/>
            <person name="Hernandez A."/>
            <person name="Krull N."/>
            <person name="Liu D.Y."/>
            <person name="Cavanagh H."/>
            <person name="Bos A."/>
            <person name="Gray C.A."/>
            <person name="Murphy B.T."/>
            <person name="Linington R.G."/>
            <person name="Eustaquio A.S."/>
        </authorList>
    </citation>
    <scope>NUCLEOTIDE SEQUENCE [LARGE SCALE GENOMIC DNA]</scope>
    <source>
        <strain evidence="1 2">RL17-350-BIC-A</strain>
    </source>
</reference>
<dbReference type="RefSeq" id="WP_408177952.1">
    <property type="nucleotide sequence ID" value="NZ_JAQQEZ010000010.1"/>
</dbReference>
<evidence type="ECO:0000313" key="2">
    <source>
        <dbReference type="Proteomes" id="UP001629230"/>
    </source>
</evidence>
<organism evidence="1 2">
    <name type="scientific">Paraburkholderia dipogonis</name>
    <dbReference type="NCBI Taxonomy" id="1211383"/>
    <lineage>
        <taxon>Bacteria</taxon>
        <taxon>Pseudomonadati</taxon>
        <taxon>Pseudomonadota</taxon>
        <taxon>Betaproteobacteria</taxon>
        <taxon>Burkholderiales</taxon>
        <taxon>Burkholderiaceae</taxon>
        <taxon>Paraburkholderia</taxon>
    </lineage>
</organism>
<sequence length="197" mass="21369">MAASVDGTLFKEILAERREHTLKRLTSPNLEDYVPSQRLREGYSRLRSVPLPVSNDDELDDAIQQIRAVGNSGVTNAASHSESGITNAANAFQSDQNASEFGNKMGATRKSALGDVGDAINATYDKAEQIGANLNPSQQNTLLQVLDTLNDGFHAIWNKISGFILDAVRNVVSFCQEAPGNIIHFFADIGSMIKSIF</sequence>